<dbReference type="PANTHER" id="PTHR30258:SF1">
    <property type="entry name" value="PROTEIN TRANSPORT PROTEIN HOFB HOMOLOG"/>
    <property type="match status" value="1"/>
</dbReference>
<gene>
    <name evidence="5" type="ORF">EXD82_01560</name>
</gene>
<dbReference type="InterPro" id="IPR027417">
    <property type="entry name" value="P-loop_NTPase"/>
</dbReference>
<sequence>MKETSKVAQKIAQNYKAYVSDETEDTVIVEIETENIQLAQEMLAATGKRTIFKKGLRDEIDEKISRYKDETSEKEEGYIGRLYERIIKNAYRKDASDIHIEPFESQCFIRFRIDGRLIKVEKISKKECSSLVSYIKLRAGMDITERKIPRDGRMDESCEDGFIDIRVSSIPTVNGEKLVLRMLNRNSFVRNINEIGFSREAVSMIREITSQSKGLFLVCGPTGSGKTTTVYSIIKELMDDEKNITTIENPVEYRIDGINQIQINRKKGLGFNECLKSVLRQDPDIIMVGEIRDIETAETAVRAAITGHLVISTLHTEDAVSAIIRLEDMGIKPYMISASLRGIIAQKLVRKLNNSDTENLFKNKKYRGRTAVYEIMAIDKNIKERIRLSLNREKIIKRAGNKFIGFEKTCFDAISSGTTDMEECIIAGCIKQDK</sequence>
<comment type="similarity">
    <text evidence="1">Belongs to the GSP E family.</text>
</comment>
<feature type="domain" description="Bacterial type II secretion system protein E" evidence="4">
    <location>
        <begin position="279"/>
        <end position="293"/>
    </location>
</feature>
<proteinExistence type="inferred from homology"/>
<dbReference type="AlphaFoldDB" id="A0A544QXS8"/>
<evidence type="ECO:0000313" key="5">
    <source>
        <dbReference type="EMBL" id="TQQ85460.1"/>
    </source>
</evidence>
<keyword evidence="6" id="KW-1185">Reference proteome</keyword>
<dbReference type="Gene3D" id="3.40.50.300">
    <property type="entry name" value="P-loop containing nucleotide triphosphate hydrolases"/>
    <property type="match status" value="1"/>
</dbReference>
<dbReference type="InterPro" id="IPR001482">
    <property type="entry name" value="T2SS/T4SS_dom"/>
</dbReference>
<dbReference type="GO" id="GO:0005524">
    <property type="term" value="F:ATP binding"/>
    <property type="evidence" value="ECO:0007669"/>
    <property type="project" value="UniProtKB-KW"/>
</dbReference>
<dbReference type="Gene3D" id="3.30.450.90">
    <property type="match status" value="1"/>
</dbReference>
<dbReference type="CDD" id="cd01129">
    <property type="entry name" value="PulE-GspE-like"/>
    <property type="match status" value="1"/>
</dbReference>
<dbReference type="SUPFAM" id="SSF52540">
    <property type="entry name" value="P-loop containing nucleoside triphosphate hydrolases"/>
    <property type="match status" value="1"/>
</dbReference>
<accession>A0A544QXS8</accession>
<reference evidence="5 6" key="1">
    <citation type="submission" date="2019-02" db="EMBL/GenBank/DDBJ databases">
        <title>Peptostreptococcaceae bacterium ZHW00191 nov., a new bacterium isolated from the human gut.</title>
        <authorList>
            <person name="Zhou H.-W."/>
            <person name="Chen X.-J."/>
        </authorList>
    </citation>
    <scope>NUCLEOTIDE SEQUENCE [LARGE SCALE GENOMIC DNA]</scope>
    <source>
        <strain evidence="5 6">ZHW00191</strain>
    </source>
</reference>
<name>A0A544QXS8_9FIRM</name>
<keyword evidence="2" id="KW-0547">Nucleotide-binding</keyword>
<evidence type="ECO:0000256" key="2">
    <source>
        <dbReference type="ARBA" id="ARBA00022741"/>
    </source>
</evidence>
<evidence type="ECO:0000256" key="3">
    <source>
        <dbReference type="ARBA" id="ARBA00022840"/>
    </source>
</evidence>
<organism evidence="5 6">
    <name type="scientific">Peptacetobacter hominis</name>
    <dbReference type="NCBI Taxonomy" id="2743610"/>
    <lineage>
        <taxon>Bacteria</taxon>
        <taxon>Bacillati</taxon>
        <taxon>Bacillota</taxon>
        <taxon>Clostridia</taxon>
        <taxon>Peptostreptococcales</taxon>
        <taxon>Peptostreptococcaceae</taxon>
        <taxon>Peptacetobacter</taxon>
    </lineage>
</organism>
<evidence type="ECO:0000313" key="6">
    <source>
        <dbReference type="Proteomes" id="UP000317863"/>
    </source>
</evidence>
<comment type="caution">
    <text evidence="5">The sequence shown here is derived from an EMBL/GenBank/DDBJ whole genome shotgun (WGS) entry which is preliminary data.</text>
</comment>
<protein>
    <submittedName>
        <fullName evidence="5">Type II/IV secretion system protein</fullName>
    </submittedName>
</protein>
<keyword evidence="3" id="KW-0067">ATP-binding</keyword>
<dbReference type="RefSeq" id="WP_142535164.1">
    <property type="nucleotide sequence ID" value="NZ_SGJB01000002.1"/>
</dbReference>
<dbReference type="PROSITE" id="PS00662">
    <property type="entry name" value="T2SP_E"/>
    <property type="match status" value="1"/>
</dbReference>
<dbReference type="GO" id="GO:0005886">
    <property type="term" value="C:plasma membrane"/>
    <property type="evidence" value="ECO:0007669"/>
    <property type="project" value="TreeGrafter"/>
</dbReference>
<dbReference type="Proteomes" id="UP000317863">
    <property type="component" value="Unassembled WGS sequence"/>
</dbReference>
<dbReference type="Pfam" id="PF00437">
    <property type="entry name" value="T2SSE"/>
    <property type="match status" value="1"/>
</dbReference>
<evidence type="ECO:0000256" key="1">
    <source>
        <dbReference type="ARBA" id="ARBA00006611"/>
    </source>
</evidence>
<dbReference type="OrthoDB" id="9808272at2"/>
<dbReference type="EMBL" id="SGJB01000002">
    <property type="protein sequence ID" value="TQQ85460.1"/>
    <property type="molecule type" value="Genomic_DNA"/>
</dbReference>
<dbReference type="GO" id="GO:0016887">
    <property type="term" value="F:ATP hydrolysis activity"/>
    <property type="evidence" value="ECO:0007669"/>
    <property type="project" value="TreeGrafter"/>
</dbReference>
<dbReference type="PANTHER" id="PTHR30258">
    <property type="entry name" value="TYPE II SECRETION SYSTEM PROTEIN GSPE-RELATED"/>
    <property type="match status" value="1"/>
</dbReference>
<evidence type="ECO:0000259" key="4">
    <source>
        <dbReference type="PROSITE" id="PS00662"/>
    </source>
</evidence>